<name>A0A2Z6P8E6_TRISU</name>
<evidence type="ECO:0000313" key="2">
    <source>
        <dbReference type="EMBL" id="GAU51153.1"/>
    </source>
</evidence>
<evidence type="ECO:0000313" key="3">
    <source>
        <dbReference type="Proteomes" id="UP000242715"/>
    </source>
</evidence>
<proteinExistence type="predicted"/>
<evidence type="ECO:0000256" key="1">
    <source>
        <dbReference type="SAM" id="MobiDB-lite"/>
    </source>
</evidence>
<feature type="region of interest" description="Disordered" evidence="1">
    <location>
        <begin position="18"/>
        <end position="49"/>
    </location>
</feature>
<accession>A0A2Z6P8E6</accession>
<keyword evidence="3" id="KW-1185">Reference proteome</keyword>
<protein>
    <submittedName>
        <fullName evidence="2">Uncharacterized protein</fullName>
    </submittedName>
</protein>
<gene>
    <name evidence="2" type="ORF">TSUD_369600</name>
</gene>
<dbReference type="Proteomes" id="UP000242715">
    <property type="component" value="Unassembled WGS sequence"/>
</dbReference>
<feature type="compositionally biased region" description="Polar residues" evidence="1">
    <location>
        <begin position="18"/>
        <end position="29"/>
    </location>
</feature>
<reference evidence="3" key="1">
    <citation type="journal article" date="2017" name="Front. Plant Sci.">
        <title>Climate Clever Clovers: New Paradigm to Reduce the Environmental Footprint of Ruminants by Breeding Low Methanogenic Forages Utilizing Haplotype Variation.</title>
        <authorList>
            <person name="Kaur P."/>
            <person name="Appels R."/>
            <person name="Bayer P.E."/>
            <person name="Keeble-Gagnere G."/>
            <person name="Wang J."/>
            <person name="Hirakawa H."/>
            <person name="Shirasawa K."/>
            <person name="Vercoe P."/>
            <person name="Stefanova K."/>
            <person name="Durmic Z."/>
            <person name="Nichols P."/>
            <person name="Revell C."/>
            <person name="Isobe S.N."/>
            <person name="Edwards D."/>
            <person name="Erskine W."/>
        </authorList>
    </citation>
    <scope>NUCLEOTIDE SEQUENCE [LARGE SCALE GENOMIC DNA]</scope>
    <source>
        <strain evidence="3">cv. Daliak</strain>
    </source>
</reference>
<sequence length="95" mass="10464">MCAREVLKSRCCSTDQFSSGRRALSSSPVRQPRWVGGEPSRVPEIGGKHGDRTIKLRTDFNGMLDSAIGNNRGWATRHVMGFRVVSDGWVLAVGF</sequence>
<dbReference type="AlphaFoldDB" id="A0A2Z6P8E6"/>
<organism evidence="2 3">
    <name type="scientific">Trifolium subterraneum</name>
    <name type="common">Subterranean clover</name>
    <dbReference type="NCBI Taxonomy" id="3900"/>
    <lineage>
        <taxon>Eukaryota</taxon>
        <taxon>Viridiplantae</taxon>
        <taxon>Streptophyta</taxon>
        <taxon>Embryophyta</taxon>
        <taxon>Tracheophyta</taxon>
        <taxon>Spermatophyta</taxon>
        <taxon>Magnoliopsida</taxon>
        <taxon>eudicotyledons</taxon>
        <taxon>Gunneridae</taxon>
        <taxon>Pentapetalae</taxon>
        <taxon>rosids</taxon>
        <taxon>fabids</taxon>
        <taxon>Fabales</taxon>
        <taxon>Fabaceae</taxon>
        <taxon>Papilionoideae</taxon>
        <taxon>50 kb inversion clade</taxon>
        <taxon>NPAAA clade</taxon>
        <taxon>Hologalegina</taxon>
        <taxon>IRL clade</taxon>
        <taxon>Trifolieae</taxon>
        <taxon>Trifolium</taxon>
    </lineage>
</organism>
<dbReference type="EMBL" id="DF974989">
    <property type="protein sequence ID" value="GAU51153.1"/>
    <property type="molecule type" value="Genomic_DNA"/>
</dbReference>